<accession>A0A7V3REJ8</accession>
<dbReference type="PANTHER" id="PTHR10357">
    <property type="entry name" value="ALPHA-AMYLASE FAMILY MEMBER"/>
    <property type="match status" value="1"/>
</dbReference>
<dbReference type="GO" id="GO:0016798">
    <property type="term" value="F:hydrolase activity, acting on glycosyl bonds"/>
    <property type="evidence" value="ECO:0007669"/>
    <property type="project" value="UniProtKB-KW"/>
</dbReference>
<dbReference type="InterPro" id="IPR006047">
    <property type="entry name" value="GH13_cat_dom"/>
</dbReference>
<dbReference type="AlphaFoldDB" id="A0A7V3REJ8"/>
<evidence type="ECO:0000256" key="1">
    <source>
        <dbReference type="ARBA" id="ARBA00022801"/>
    </source>
</evidence>
<comment type="caution">
    <text evidence="4">The sequence shown here is derived from an EMBL/GenBank/DDBJ whole genome shotgun (WGS) entry which is preliminary data.</text>
</comment>
<feature type="domain" description="Glycosyl hydrolase family 13 catalytic" evidence="3">
    <location>
        <begin position="17"/>
        <end position="389"/>
    </location>
</feature>
<protein>
    <submittedName>
        <fullName evidence="4">Glycoside hydrolase family 13 protein</fullName>
    </submittedName>
</protein>
<dbReference type="Pfam" id="PF00128">
    <property type="entry name" value="Alpha-amylase"/>
    <property type="match status" value="1"/>
</dbReference>
<evidence type="ECO:0000313" key="4">
    <source>
        <dbReference type="EMBL" id="HGE75097.1"/>
    </source>
</evidence>
<reference evidence="4" key="1">
    <citation type="journal article" date="2020" name="mSystems">
        <title>Genome- and Community-Level Interaction Insights into Carbon Utilization and Element Cycling Functions of Hydrothermarchaeota in Hydrothermal Sediment.</title>
        <authorList>
            <person name="Zhou Z."/>
            <person name="Liu Y."/>
            <person name="Xu W."/>
            <person name="Pan J."/>
            <person name="Luo Z.H."/>
            <person name="Li M."/>
        </authorList>
    </citation>
    <scope>NUCLEOTIDE SEQUENCE [LARGE SCALE GENOMIC DNA]</scope>
    <source>
        <strain evidence="4">SpSt-966</strain>
    </source>
</reference>
<dbReference type="SUPFAM" id="SSF51445">
    <property type="entry name" value="(Trans)glycosidases"/>
    <property type="match status" value="1"/>
</dbReference>
<dbReference type="PANTHER" id="PTHR10357:SF210">
    <property type="entry name" value="MALTODEXTRIN GLUCOSIDASE"/>
    <property type="match status" value="1"/>
</dbReference>
<dbReference type="Gene3D" id="3.20.20.80">
    <property type="entry name" value="Glycosidases"/>
    <property type="match status" value="1"/>
</dbReference>
<dbReference type="GO" id="GO:0005975">
    <property type="term" value="P:carbohydrate metabolic process"/>
    <property type="evidence" value="ECO:0007669"/>
    <property type="project" value="InterPro"/>
</dbReference>
<evidence type="ECO:0000256" key="2">
    <source>
        <dbReference type="ARBA" id="ARBA00023295"/>
    </source>
</evidence>
<keyword evidence="1 4" id="KW-0378">Hydrolase</keyword>
<gene>
    <name evidence="4" type="ORF">ENX73_03105</name>
</gene>
<sequence>MSTSMASNWQSSQTVYEIFVDRFKRGKSFDEKVKGGLYGRDGGSVREWDTFPRRESHGLDFFGGDIEGIIDKLDYIKNLNANVIYLTPIFLASTNHKYDTHDFTIDPQFGDERIFKELIEEAHKREIKIIIDGVFNHVGVDGVWFNRSQKYGSGGAYNDPHSPFKEFFEFRSWPNEYRSWLDIKLLPELRLENEELRKILFTGEDSVIKRYLRMDVDGWRLDCAHDLGHEINALIVKSSKSVKNDAYVVGEASGYPNEWFTKSRLDGVMNYYFANIVSNTLNRKLSPELLKTGLDRMVDENGIDALSRSWNMISSHDTPRMNSIFKDVDVKKIAVAFQIAFPGNPLIYYGEENGMNGDGDPDNRRPMIWDEKRCEWDFREFVIKALEIKKREPALNHGKYLKIDFKNGSPLIGFGRYTSDPNDTLFFFVNPSNVNIFEQIPIPFSYFMHHIQMETIFGNGNALAKVSEINLELPSKSFAIFKFAPHFSMYKMYKSVDIG</sequence>
<dbReference type="CDD" id="cd11338">
    <property type="entry name" value="AmyAc_CMD"/>
    <property type="match status" value="1"/>
</dbReference>
<proteinExistence type="predicted"/>
<dbReference type="EMBL" id="DTPE01000127">
    <property type="protein sequence ID" value="HGE75097.1"/>
    <property type="molecule type" value="Genomic_DNA"/>
</dbReference>
<dbReference type="InterPro" id="IPR017853">
    <property type="entry name" value="GH"/>
</dbReference>
<evidence type="ECO:0000259" key="3">
    <source>
        <dbReference type="SMART" id="SM00642"/>
    </source>
</evidence>
<organism evidence="4">
    <name type="scientific">Mesoaciditoga lauensis</name>
    <dbReference type="NCBI Taxonomy" id="1495039"/>
    <lineage>
        <taxon>Bacteria</taxon>
        <taxon>Thermotogati</taxon>
        <taxon>Thermotogota</taxon>
        <taxon>Thermotogae</taxon>
        <taxon>Mesoaciditogales</taxon>
        <taxon>Mesoaciditogaceae</taxon>
        <taxon>Mesoaciditoga</taxon>
    </lineage>
</organism>
<name>A0A7V3REJ8_9BACT</name>
<dbReference type="SMART" id="SM00642">
    <property type="entry name" value="Aamy"/>
    <property type="match status" value="1"/>
</dbReference>
<keyword evidence="2" id="KW-0326">Glycosidase</keyword>